<evidence type="ECO:0000313" key="4">
    <source>
        <dbReference type="Proteomes" id="UP000008810"/>
    </source>
</evidence>
<reference evidence="2 3" key="1">
    <citation type="journal article" date="2010" name="Nature">
        <title>Genome sequencing and analysis of the model grass Brachypodium distachyon.</title>
        <authorList>
            <consortium name="International Brachypodium Initiative"/>
        </authorList>
    </citation>
    <scope>NUCLEOTIDE SEQUENCE [LARGE SCALE GENOMIC DNA]</scope>
    <source>
        <strain evidence="2 3">Bd21</strain>
    </source>
</reference>
<evidence type="ECO:0000256" key="1">
    <source>
        <dbReference type="SAM" id="MobiDB-lite"/>
    </source>
</evidence>
<dbReference type="Proteomes" id="UP000008810">
    <property type="component" value="Chromosome 2"/>
</dbReference>
<gene>
    <name evidence="2" type="ORF">BRADI_2g10915v3</name>
</gene>
<dbReference type="InParanoid" id="A0A2K2D7U8"/>
<sequence>MSPAPPLAPLARVAPRALRPRRLPGTRSARFRTPVARAVAHGCSPAPSVALFAVARPSGWQSGAPARPTPVRAASLAAVPPVLALPAPRAAAGPALALLAVARPSGWRSGAPTRPTLARAALAPLAPLAAAHPALALPAPRAAARSARCGAPVGVAEEARAAATCCRTWERNRGAGGGGSSSASSLEMAGSVGRREGEHAGRLPW</sequence>
<evidence type="ECO:0000313" key="2">
    <source>
        <dbReference type="EMBL" id="PNT70361.1"/>
    </source>
</evidence>
<feature type="region of interest" description="Disordered" evidence="1">
    <location>
        <begin position="170"/>
        <end position="205"/>
    </location>
</feature>
<accession>A0A2K2D7U8</accession>
<organism evidence="2">
    <name type="scientific">Brachypodium distachyon</name>
    <name type="common">Purple false brome</name>
    <name type="synonym">Trachynia distachya</name>
    <dbReference type="NCBI Taxonomy" id="15368"/>
    <lineage>
        <taxon>Eukaryota</taxon>
        <taxon>Viridiplantae</taxon>
        <taxon>Streptophyta</taxon>
        <taxon>Embryophyta</taxon>
        <taxon>Tracheophyta</taxon>
        <taxon>Spermatophyta</taxon>
        <taxon>Magnoliopsida</taxon>
        <taxon>Liliopsida</taxon>
        <taxon>Poales</taxon>
        <taxon>Poaceae</taxon>
        <taxon>BOP clade</taxon>
        <taxon>Pooideae</taxon>
        <taxon>Stipodae</taxon>
        <taxon>Brachypodieae</taxon>
        <taxon>Brachypodium</taxon>
    </lineage>
</organism>
<reference evidence="2" key="2">
    <citation type="submission" date="2017-06" db="EMBL/GenBank/DDBJ databases">
        <title>WGS assembly of Brachypodium distachyon.</title>
        <authorList>
            <consortium name="The International Brachypodium Initiative"/>
            <person name="Lucas S."/>
            <person name="Harmon-Smith M."/>
            <person name="Lail K."/>
            <person name="Tice H."/>
            <person name="Grimwood J."/>
            <person name="Bruce D."/>
            <person name="Barry K."/>
            <person name="Shu S."/>
            <person name="Lindquist E."/>
            <person name="Wang M."/>
            <person name="Pitluck S."/>
            <person name="Vogel J.P."/>
            <person name="Garvin D.F."/>
            <person name="Mockler T.C."/>
            <person name="Schmutz J."/>
            <person name="Rokhsar D."/>
            <person name="Bevan M.W."/>
        </authorList>
    </citation>
    <scope>NUCLEOTIDE SEQUENCE</scope>
    <source>
        <strain evidence="2">Bd21</strain>
    </source>
</reference>
<reference evidence="3" key="3">
    <citation type="submission" date="2018-08" db="UniProtKB">
        <authorList>
            <consortium name="EnsemblPlants"/>
        </authorList>
    </citation>
    <scope>IDENTIFICATION</scope>
    <source>
        <strain evidence="3">cv. Bd21</strain>
    </source>
</reference>
<protein>
    <submittedName>
        <fullName evidence="2 3">Uncharacterized protein</fullName>
    </submittedName>
</protein>
<feature type="compositionally biased region" description="Basic and acidic residues" evidence="1">
    <location>
        <begin position="193"/>
        <end position="205"/>
    </location>
</feature>
<name>A0A2K2D7U8_BRADI</name>
<proteinExistence type="predicted"/>
<dbReference type="EnsemblPlants" id="PNT70361">
    <property type="protein sequence ID" value="PNT70361"/>
    <property type="gene ID" value="BRADI_2g10915v3"/>
</dbReference>
<keyword evidence="4" id="KW-1185">Reference proteome</keyword>
<dbReference type="AlphaFoldDB" id="A0A2K2D7U8"/>
<dbReference type="Gramene" id="PNT70361">
    <property type="protein sequence ID" value="PNT70361"/>
    <property type="gene ID" value="BRADI_2g10915v3"/>
</dbReference>
<evidence type="ECO:0000313" key="3">
    <source>
        <dbReference type="EnsemblPlants" id="PNT70361"/>
    </source>
</evidence>
<dbReference type="EMBL" id="CM000881">
    <property type="protein sequence ID" value="PNT70361.1"/>
    <property type="molecule type" value="Genomic_DNA"/>
</dbReference>